<sequence>MTSDCLTHQVRLPFGALFAGFVGACGGATSALGYSLMGDVVDADAATSGASQAGVFFAFWAFVSKMAGGVVSIGTGFALQLGGFVPNQEQSLASRVTIGLLLMVPEILGLGLAAATTLSFELDESASERVRATLVGRRVESARKAVLGESGGKGGGAKHGKLRHGTGGATNPDLL</sequence>
<organism evidence="3 4">
    <name type="scientific">Chrysochromulina tobinii</name>
    <dbReference type="NCBI Taxonomy" id="1460289"/>
    <lineage>
        <taxon>Eukaryota</taxon>
        <taxon>Haptista</taxon>
        <taxon>Haptophyta</taxon>
        <taxon>Prymnesiophyceae</taxon>
        <taxon>Prymnesiales</taxon>
        <taxon>Chrysochromulinaceae</taxon>
        <taxon>Chrysochromulina</taxon>
    </lineage>
</organism>
<evidence type="ECO:0000256" key="1">
    <source>
        <dbReference type="SAM" id="MobiDB-lite"/>
    </source>
</evidence>
<dbReference type="Pfam" id="PF13347">
    <property type="entry name" value="MFS_2"/>
    <property type="match status" value="1"/>
</dbReference>
<feature type="transmembrane region" description="Helical" evidence="2">
    <location>
        <begin position="57"/>
        <end position="79"/>
    </location>
</feature>
<keyword evidence="2" id="KW-0472">Membrane</keyword>
<dbReference type="Proteomes" id="UP000037460">
    <property type="component" value="Unassembled WGS sequence"/>
</dbReference>
<evidence type="ECO:0000313" key="3">
    <source>
        <dbReference type="EMBL" id="KOO31784.1"/>
    </source>
</evidence>
<keyword evidence="2" id="KW-0812">Transmembrane</keyword>
<protein>
    <submittedName>
        <fullName evidence="3">Sugar glycoside-pentoside-hexuronide: cation symporter family protein</fullName>
    </submittedName>
</protein>
<proteinExistence type="predicted"/>
<reference evidence="4" key="1">
    <citation type="journal article" date="2015" name="PLoS Genet.">
        <title>Genome Sequence and Transcriptome Analyses of Chrysochromulina tobin: Metabolic Tools for Enhanced Algal Fitness in the Prominent Order Prymnesiales (Haptophyceae).</title>
        <authorList>
            <person name="Hovde B.T."/>
            <person name="Deodato C.R."/>
            <person name="Hunsperger H.M."/>
            <person name="Ryken S.A."/>
            <person name="Yost W."/>
            <person name="Jha R.K."/>
            <person name="Patterson J."/>
            <person name="Monnat R.J. Jr."/>
            <person name="Barlow S.B."/>
            <person name="Starkenburg S.R."/>
            <person name="Cattolico R.A."/>
        </authorList>
    </citation>
    <scope>NUCLEOTIDE SEQUENCE</scope>
    <source>
        <strain evidence="4">CCMP291</strain>
    </source>
</reference>
<dbReference type="AlphaFoldDB" id="A0A0M0JYY6"/>
<accession>A0A0M0JYY6</accession>
<feature type="region of interest" description="Disordered" evidence="1">
    <location>
        <begin position="147"/>
        <end position="175"/>
    </location>
</feature>
<feature type="transmembrane region" description="Helical" evidence="2">
    <location>
        <begin position="100"/>
        <end position="120"/>
    </location>
</feature>
<feature type="transmembrane region" description="Helical" evidence="2">
    <location>
        <begin position="12"/>
        <end position="37"/>
    </location>
</feature>
<dbReference type="EMBL" id="JWZX01001934">
    <property type="protein sequence ID" value="KOO31784.1"/>
    <property type="molecule type" value="Genomic_DNA"/>
</dbReference>
<name>A0A0M0JYY6_9EUKA</name>
<evidence type="ECO:0000313" key="4">
    <source>
        <dbReference type="Proteomes" id="UP000037460"/>
    </source>
</evidence>
<keyword evidence="2" id="KW-1133">Transmembrane helix</keyword>
<comment type="caution">
    <text evidence="3">The sequence shown here is derived from an EMBL/GenBank/DDBJ whole genome shotgun (WGS) entry which is preliminary data.</text>
</comment>
<gene>
    <name evidence="3" type="ORF">Ctob_006670</name>
</gene>
<evidence type="ECO:0000256" key="2">
    <source>
        <dbReference type="SAM" id="Phobius"/>
    </source>
</evidence>
<keyword evidence="4" id="KW-1185">Reference proteome</keyword>